<evidence type="ECO:0000256" key="5">
    <source>
        <dbReference type="ARBA" id="ARBA00022842"/>
    </source>
</evidence>
<dbReference type="InterPro" id="IPR023298">
    <property type="entry name" value="ATPase_P-typ_TM_dom_sf"/>
</dbReference>
<evidence type="ECO:0000256" key="7">
    <source>
        <dbReference type="ARBA" id="ARBA00022989"/>
    </source>
</evidence>
<evidence type="ECO:0000259" key="10">
    <source>
        <dbReference type="Pfam" id="PF00689"/>
    </source>
</evidence>
<keyword evidence="2 9" id="KW-0812">Transmembrane</keyword>
<reference evidence="11" key="1">
    <citation type="submission" date="2020-03" db="EMBL/GenBank/DDBJ databases">
        <title>Transcriptomic Profiling of the Digestive Tract of the Rat Flea, Xenopsylla cheopis, Following Blood Feeding and Infection with Yersinia pestis.</title>
        <authorList>
            <person name="Bland D.M."/>
            <person name="Martens C.A."/>
            <person name="Virtaneva K."/>
            <person name="Kanakabandi K."/>
            <person name="Long D."/>
            <person name="Rosenke R."/>
            <person name="Saturday G.A."/>
            <person name="Hoyt F.H."/>
            <person name="Bruno D.P."/>
            <person name="Ribeiro J.M.C."/>
            <person name="Hinnebusch J."/>
        </authorList>
    </citation>
    <scope>NUCLEOTIDE SEQUENCE</scope>
</reference>
<accession>A0A6M2E037</accession>
<keyword evidence="4" id="KW-0067">ATP-binding</keyword>
<keyword evidence="6" id="KW-1278">Translocase</keyword>
<name>A0A6M2E037_XENCH</name>
<evidence type="ECO:0000256" key="1">
    <source>
        <dbReference type="ARBA" id="ARBA00004141"/>
    </source>
</evidence>
<evidence type="ECO:0000313" key="11">
    <source>
        <dbReference type="EMBL" id="NOV51684.1"/>
    </source>
</evidence>
<proteinExistence type="predicted"/>
<keyword evidence="3" id="KW-0547">Nucleotide-binding</keyword>
<dbReference type="InterPro" id="IPR006068">
    <property type="entry name" value="ATPase_P-typ_cation-transptr_C"/>
</dbReference>
<dbReference type="SUPFAM" id="SSF81665">
    <property type="entry name" value="Calcium ATPase, transmembrane domain M"/>
    <property type="match status" value="1"/>
</dbReference>
<dbReference type="Gene3D" id="1.20.1110.10">
    <property type="entry name" value="Calcium-transporting ATPase, transmembrane domain"/>
    <property type="match status" value="1"/>
</dbReference>
<keyword evidence="8 9" id="KW-0472">Membrane</keyword>
<dbReference type="Pfam" id="PF00689">
    <property type="entry name" value="Cation_ATPase_C"/>
    <property type="match status" value="1"/>
</dbReference>
<organism evidence="11">
    <name type="scientific">Xenopsylla cheopis</name>
    <name type="common">Oriental rat flea</name>
    <name type="synonym">Pulex cheopis</name>
    <dbReference type="NCBI Taxonomy" id="163159"/>
    <lineage>
        <taxon>Eukaryota</taxon>
        <taxon>Metazoa</taxon>
        <taxon>Ecdysozoa</taxon>
        <taxon>Arthropoda</taxon>
        <taxon>Hexapoda</taxon>
        <taxon>Insecta</taxon>
        <taxon>Pterygota</taxon>
        <taxon>Neoptera</taxon>
        <taxon>Endopterygota</taxon>
        <taxon>Siphonaptera</taxon>
        <taxon>Pulicidae</taxon>
        <taxon>Xenopsyllinae</taxon>
        <taxon>Xenopsylla</taxon>
    </lineage>
</organism>
<dbReference type="FunFam" id="1.20.1110.10:FF:000065">
    <property type="entry name" value="Sarcoplasmic/endoplasmic reticulum calcium ATPase 1"/>
    <property type="match status" value="1"/>
</dbReference>
<evidence type="ECO:0000256" key="3">
    <source>
        <dbReference type="ARBA" id="ARBA00022741"/>
    </source>
</evidence>
<protein>
    <submittedName>
        <fullName evidence="11">Putative product</fullName>
    </submittedName>
</protein>
<sequence length="104" mass="11591">MTMALSVLVTIEMLNAMNSLSENQSLLAMPPWQNMWLVGSMALSFTLHFVILHVEVLSTVFQVTPLSADEWITVMKFSIPVILLDEVLKFVARKITDGDPPASQ</sequence>
<evidence type="ECO:0000256" key="6">
    <source>
        <dbReference type="ARBA" id="ARBA00022967"/>
    </source>
</evidence>
<evidence type="ECO:0000256" key="4">
    <source>
        <dbReference type="ARBA" id="ARBA00022840"/>
    </source>
</evidence>
<comment type="subcellular location">
    <subcellularLocation>
        <location evidence="1">Membrane</location>
        <topology evidence="1">Multi-pass membrane protein</topology>
    </subcellularLocation>
</comment>
<keyword evidence="7 9" id="KW-1133">Transmembrane helix</keyword>
<dbReference type="EMBL" id="GIIL01007958">
    <property type="protein sequence ID" value="NOV51684.1"/>
    <property type="molecule type" value="Transcribed_RNA"/>
</dbReference>
<dbReference type="AlphaFoldDB" id="A0A6M2E037"/>
<feature type="domain" description="Cation-transporting P-type ATPase C-terminal" evidence="10">
    <location>
        <begin position="1"/>
        <end position="91"/>
    </location>
</feature>
<keyword evidence="5" id="KW-0460">Magnesium</keyword>
<feature type="transmembrane region" description="Helical" evidence="9">
    <location>
        <begin position="32"/>
        <end position="52"/>
    </location>
</feature>
<dbReference type="GO" id="GO:0005524">
    <property type="term" value="F:ATP binding"/>
    <property type="evidence" value="ECO:0007669"/>
    <property type="project" value="UniProtKB-KW"/>
</dbReference>
<evidence type="ECO:0000256" key="2">
    <source>
        <dbReference type="ARBA" id="ARBA00022692"/>
    </source>
</evidence>
<dbReference type="GO" id="GO:0016020">
    <property type="term" value="C:membrane"/>
    <property type="evidence" value="ECO:0007669"/>
    <property type="project" value="UniProtKB-SubCell"/>
</dbReference>
<evidence type="ECO:0000256" key="9">
    <source>
        <dbReference type="SAM" id="Phobius"/>
    </source>
</evidence>
<evidence type="ECO:0000256" key="8">
    <source>
        <dbReference type="ARBA" id="ARBA00023136"/>
    </source>
</evidence>